<protein>
    <submittedName>
        <fullName evidence="1">Uncharacterized protein</fullName>
    </submittedName>
</protein>
<proteinExistence type="predicted"/>
<dbReference type="Proteomes" id="UP001054902">
    <property type="component" value="Unassembled WGS sequence"/>
</dbReference>
<sequence length="475" mass="53455">MVRVGVLETVTATAGIAASAYWLSQRNRNKSNVNAETSTSEEDLIIQELLPFETSDLMIQNVTSISAMTWYNGDIQKLKSPLRKRIRLILEANPWLCGRLRKIKKKGDKSRIALVYSPDTEKMVSEELDAIFKCLDVENNTKCPLTRDLEYEKLPKILGDTLVDNSNKLIDKVDESGILFKISLIADYKNPTKKFALVVSMAHCIGDGQTFYNLHNMLGIKDKTDFIVQLNPHRKFDMPDKMEICLGGKEHASAMTNPPAGFITRFLSGLLSSQLLGAKTTVKMFTLNEEWIAQEKQRAKDSACIFVSTNDIVVSSLFQIIDCDQGIMAVDFRDKIDNCLKSDAGCYFNFLIFRPDDFKSPVSIREAVNELKNDGKRKPKTKPMTSFEWLNSSKLFGTCSNWSTFCSEINMGDDVEIDIHYPVVPTDPLSVPARFVSGAYIFRHDKTSQPALLFVGTPTILTEMYARGMIGKELK</sequence>
<reference evidence="1 2" key="1">
    <citation type="journal article" date="2021" name="Sci. Rep.">
        <title>The genome of the diatom Chaetoceros tenuissimus carries an ancient integrated fragment of an extant virus.</title>
        <authorList>
            <person name="Hongo Y."/>
            <person name="Kimura K."/>
            <person name="Takaki Y."/>
            <person name="Yoshida Y."/>
            <person name="Baba S."/>
            <person name="Kobayashi G."/>
            <person name="Nagasaki K."/>
            <person name="Hano T."/>
            <person name="Tomaru Y."/>
        </authorList>
    </citation>
    <scope>NUCLEOTIDE SEQUENCE [LARGE SCALE GENOMIC DNA]</scope>
    <source>
        <strain evidence="1 2">NIES-3715</strain>
    </source>
</reference>
<dbReference type="EMBL" id="BLLK01000022">
    <property type="protein sequence ID" value="GFH45850.1"/>
    <property type="molecule type" value="Genomic_DNA"/>
</dbReference>
<comment type="caution">
    <text evidence="1">The sequence shown here is derived from an EMBL/GenBank/DDBJ whole genome shotgun (WGS) entry which is preliminary data.</text>
</comment>
<evidence type="ECO:0000313" key="2">
    <source>
        <dbReference type="Proteomes" id="UP001054902"/>
    </source>
</evidence>
<evidence type="ECO:0000313" key="1">
    <source>
        <dbReference type="EMBL" id="GFH45850.1"/>
    </source>
</evidence>
<gene>
    <name evidence="1" type="ORF">CTEN210_02324</name>
</gene>
<name>A0AAD3CIQ3_9STRA</name>
<dbReference type="AlphaFoldDB" id="A0AAD3CIQ3"/>
<accession>A0AAD3CIQ3</accession>
<keyword evidence="2" id="KW-1185">Reference proteome</keyword>
<organism evidence="1 2">
    <name type="scientific">Chaetoceros tenuissimus</name>
    <dbReference type="NCBI Taxonomy" id="426638"/>
    <lineage>
        <taxon>Eukaryota</taxon>
        <taxon>Sar</taxon>
        <taxon>Stramenopiles</taxon>
        <taxon>Ochrophyta</taxon>
        <taxon>Bacillariophyta</taxon>
        <taxon>Coscinodiscophyceae</taxon>
        <taxon>Chaetocerotophycidae</taxon>
        <taxon>Chaetocerotales</taxon>
        <taxon>Chaetocerotaceae</taxon>
        <taxon>Chaetoceros</taxon>
    </lineage>
</organism>